<sequence>MQSTRKHPTQTKSRPSKSSTTSKPIKIHLPKPSQPDAWAYDFVDRLGLPSSKPTKTSNHHSKYAGHDVVEDMRVLQDALNTTKSPKKLQKKPVKPPLHINPWSSTTKLSTEATKLKQKTQSLRTLQARDVANAQERSKAARDQVVSKQQMLETLLREHTRLFAGVLGEKRKSRKKKRGKEPNEKENGLGEELEVTTFEPGPPVVESVLPDYRVEEQDHSTELDILHNPTESIASPLHLPTQTPPRHSTPAAKDNQTQTDSTDLIATRDTQTSTDTPPKPPPDPPKPSSSSAASSHVDVTPDTTTPSANPSLVYAQIRTFLENIDAASSVTSRFLESKQSQGGLSREQREECVMFGSRLREKILHLITLYNTYCEKMEDVLQEMEPTGQ</sequence>
<feature type="compositionally biased region" description="Polar residues" evidence="1">
    <location>
        <begin position="101"/>
        <end position="121"/>
    </location>
</feature>
<feature type="region of interest" description="Disordered" evidence="1">
    <location>
        <begin position="1"/>
        <end position="67"/>
    </location>
</feature>
<dbReference type="GeneID" id="27685322"/>
<dbReference type="Proteomes" id="UP000053201">
    <property type="component" value="Unassembled WGS sequence"/>
</dbReference>
<evidence type="ECO:0000313" key="3">
    <source>
        <dbReference type="Proteomes" id="UP000053201"/>
    </source>
</evidence>
<reference evidence="2 3" key="1">
    <citation type="submission" date="2009-08" db="EMBL/GenBank/DDBJ databases">
        <title>The Genome Sequence of Spizellomyces punctatus strain DAOM BR117.</title>
        <authorList>
            <consortium name="The Broad Institute Genome Sequencing Platform"/>
            <person name="Russ C."/>
            <person name="Cuomo C."/>
            <person name="Shea T."/>
            <person name="Young S.K."/>
            <person name="Zeng Q."/>
            <person name="Koehrsen M."/>
            <person name="Haas B."/>
            <person name="Borodovsky M."/>
            <person name="Guigo R."/>
            <person name="Alvarado L."/>
            <person name="Berlin A."/>
            <person name="Bochicchio J."/>
            <person name="Borenstein D."/>
            <person name="Chapman S."/>
            <person name="Chen Z."/>
            <person name="Engels R."/>
            <person name="Freedman E."/>
            <person name="Gellesch M."/>
            <person name="Goldberg J."/>
            <person name="Griggs A."/>
            <person name="Gujja S."/>
            <person name="Heiman D."/>
            <person name="Hepburn T."/>
            <person name="Howarth C."/>
            <person name="Jen D."/>
            <person name="Larson L."/>
            <person name="Lewis B."/>
            <person name="Mehta T."/>
            <person name="Park D."/>
            <person name="Pearson M."/>
            <person name="Roberts A."/>
            <person name="Saif S."/>
            <person name="Shenoy N."/>
            <person name="Sisk P."/>
            <person name="Stolte C."/>
            <person name="Sykes S."/>
            <person name="Thomson T."/>
            <person name="Walk T."/>
            <person name="White J."/>
            <person name="Yandava C."/>
            <person name="Burger G."/>
            <person name="Gray M.W."/>
            <person name="Holland P.W.H."/>
            <person name="King N."/>
            <person name="Lang F.B.F."/>
            <person name="Roger A.J."/>
            <person name="Ruiz-Trillo I."/>
            <person name="Lander E."/>
            <person name="Nusbaum C."/>
        </authorList>
    </citation>
    <scope>NUCLEOTIDE SEQUENCE [LARGE SCALE GENOMIC DNA]</scope>
    <source>
        <strain evidence="2 3">DAOM BR117</strain>
    </source>
</reference>
<dbReference type="AlphaFoldDB" id="A0A0L0HTL1"/>
<dbReference type="VEuPathDB" id="FungiDB:SPPG_01671"/>
<keyword evidence="3" id="KW-1185">Reference proteome</keyword>
<feature type="compositionally biased region" description="Polar residues" evidence="1">
    <location>
        <begin position="253"/>
        <end position="271"/>
    </location>
</feature>
<proteinExistence type="predicted"/>
<protein>
    <submittedName>
        <fullName evidence="2">Uncharacterized protein</fullName>
    </submittedName>
</protein>
<accession>A0A0L0HTL1</accession>
<dbReference type="OrthoDB" id="2107850at2759"/>
<feature type="compositionally biased region" description="Basic and acidic residues" evidence="1">
    <location>
        <begin position="211"/>
        <end position="224"/>
    </location>
</feature>
<organism evidence="2 3">
    <name type="scientific">Spizellomyces punctatus (strain DAOM BR117)</name>
    <dbReference type="NCBI Taxonomy" id="645134"/>
    <lineage>
        <taxon>Eukaryota</taxon>
        <taxon>Fungi</taxon>
        <taxon>Fungi incertae sedis</taxon>
        <taxon>Chytridiomycota</taxon>
        <taxon>Chytridiomycota incertae sedis</taxon>
        <taxon>Chytridiomycetes</taxon>
        <taxon>Spizellomycetales</taxon>
        <taxon>Spizellomycetaceae</taxon>
        <taxon>Spizellomyces</taxon>
    </lineage>
</organism>
<feature type="compositionally biased region" description="Pro residues" evidence="1">
    <location>
        <begin position="276"/>
        <end position="286"/>
    </location>
</feature>
<feature type="compositionally biased region" description="Low complexity" evidence="1">
    <location>
        <begin position="10"/>
        <end position="24"/>
    </location>
</feature>
<feature type="region of interest" description="Disordered" evidence="1">
    <location>
        <begin position="80"/>
        <end position="121"/>
    </location>
</feature>
<dbReference type="InParanoid" id="A0A0L0HTL1"/>
<evidence type="ECO:0000256" key="1">
    <source>
        <dbReference type="SAM" id="MobiDB-lite"/>
    </source>
</evidence>
<gene>
    <name evidence="2" type="ORF">SPPG_01671</name>
</gene>
<feature type="region of interest" description="Disordered" evidence="1">
    <location>
        <begin position="166"/>
        <end position="308"/>
    </location>
</feature>
<name>A0A0L0HTL1_SPIPD</name>
<evidence type="ECO:0000313" key="2">
    <source>
        <dbReference type="EMBL" id="KND04240.1"/>
    </source>
</evidence>
<dbReference type="RefSeq" id="XP_016612279.1">
    <property type="nucleotide sequence ID" value="XM_016749991.1"/>
</dbReference>
<dbReference type="EMBL" id="KQ257451">
    <property type="protein sequence ID" value="KND04240.1"/>
    <property type="molecule type" value="Genomic_DNA"/>
</dbReference>
<feature type="compositionally biased region" description="Basic residues" evidence="1">
    <location>
        <begin position="84"/>
        <end position="93"/>
    </location>
</feature>